<sequence length="223" mass="24033">MTEDEASGLARHDLLRVDPESWARLLAGRRDLDGVPHLAEWARRGWPVITRRRDPGEPADHIPAGLPLPPSAGKRRIGLALPAAAASRFGPVTLESARETAPPAWRPVVDEVLALGREHRLVPHVFGSLLWQALTGLPYLGAGSDLDLLWPVSGRVDPRFLQALARIEAGAPMRLDGEIVLPDGAGINWRELLDAPIGGTVLCKGRESLALRPAASFLAEVTP</sequence>
<feature type="domain" description="Phosphoribosyl-dephospho-CoA transferase MdcG N-terminal" evidence="4">
    <location>
        <begin position="11"/>
        <end position="89"/>
    </location>
</feature>
<dbReference type="NCBIfam" id="TIGR03135">
    <property type="entry name" value="malonate_mdcG"/>
    <property type="match status" value="1"/>
</dbReference>
<dbReference type="EMBL" id="LR743511">
    <property type="protein sequence ID" value="CAA2144860.1"/>
    <property type="molecule type" value="Genomic_DNA"/>
</dbReference>
<dbReference type="InterPro" id="IPR048903">
    <property type="entry name" value="MdcG_N"/>
</dbReference>
<keyword evidence="2 5" id="KW-0548">Nucleotidyltransferase</keyword>
<dbReference type="Pfam" id="PF10620">
    <property type="entry name" value="MdcG"/>
    <property type="match status" value="1"/>
</dbReference>
<dbReference type="AlphaFoldDB" id="A0A679K1M7"/>
<feature type="domain" description="Phosphoribosyl-dephospho-CoA transferase MdcG C-terminal" evidence="3">
    <location>
        <begin position="94"/>
        <end position="213"/>
    </location>
</feature>
<dbReference type="Pfam" id="PF20866">
    <property type="entry name" value="MdcG_N"/>
    <property type="match status" value="1"/>
</dbReference>
<dbReference type="RefSeq" id="WP_339163191.1">
    <property type="nucleotide sequence ID" value="NZ_LR743511.1"/>
</dbReference>
<evidence type="ECO:0000313" key="5">
    <source>
        <dbReference type="EMBL" id="CAA2144860.1"/>
    </source>
</evidence>
<dbReference type="InterPro" id="IPR049180">
    <property type="entry name" value="MdcG_C"/>
</dbReference>
<gene>
    <name evidence="5" type="primary">mdcG</name>
    <name evidence="5" type="ORF">MBLL_03981</name>
</gene>
<evidence type="ECO:0000256" key="2">
    <source>
        <dbReference type="ARBA" id="ARBA00022695"/>
    </source>
</evidence>
<dbReference type="InterPro" id="IPR017557">
    <property type="entry name" value="Holo-ACP_synthase"/>
</dbReference>
<protein>
    <submittedName>
        <fullName evidence="5">Phosphoribosyl-dephospho-CoA transferase</fullName>
        <ecNumber evidence="5">2.7.7.66</ecNumber>
    </submittedName>
</protein>
<dbReference type="EC" id="2.7.7.66" evidence="5"/>
<keyword evidence="1 5" id="KW-0808">Transferase</keyword>
<name>A0A679K1M7_9HYPH</name>
<evidence type="ECO:0000256" key="1">
    <source>
        <dbReference type="ARBA" id="ARBA00022679"/>
    </source>
</evidence>
<reference evidence="5" key="1">
    <citation type="submission" date="2019-12" db="EMBL/GenBank/DDBJ databases">
        <authorList>
            <person name="Cremers G."/>
        </authorList>
    </citation>
    <scope>NUCLEOTIDE SEQUENCE</scope>
    <source>
        <strain evidence="5">Mbul2</strain>
    </source>
</reference>
<evidence type="ECO:0000259" key="4">
    <source>
        <dbReference type="Pfam" id="PF20866"/>
    </source>
</evidence>
<proteinExistence type="predicted"/>
<evidence type="ECO:0000259" key="3">
    <source>
        <dbReference type="Pfam" id="PF10620"/>
    </source>
</evidence>
<organism evidence="5">
    <name type="scientific">Methylobacterium bullatum</name>
    <dbReference type="NCBI Taxonomy" id="570505"/>
    <lineage>
        <taxon>Bacteria</taxon>
        <taxon>Pseudomonadati</taxon>
        <taxon>Pseudomonadota</taxon>
        <taxon>Alphaproteobacteria</taxon>
        <taxon>Hyphomicrobiales</taxon>
        <taxon>Methylobacteriaceae</taxon>
        <taxon>Methylobacterium</taxon>
    </lineage>
</organism>
<dbReference type="GO" id="GO:0016779">
    <property type="term" value="F:nucleotidyltransferase activity"/>
    <property type="evidence" value="ECO:0007669"/>
    <property type="project" value="UniProtKB-KW"/>
</dbReference>
<accession>A0A679K1M7</accession>